<dbReference type="GO" id="GO:0005634">
    <property type="term" value="C:nucleus"/>
    <property type="evidence" value="ECO:0007669"/>
    <property type="project" value="UniProtKB-SubCell"/>
</dbReference>
<reference evidence="14" key="1">
    <citation type="submission" date="2022-07" db="EMBL/GenBank/DDBJ databases">
        <title>Phylogenomic reconstructions and comparative analyses of Kickxellomycotina fungi.</title>
        <authorList>
            <person name="Reynolds N.K."/>
            <person name="Stajich J.E."/>
            <person name="Barry K."/>
            <person name="Grigoriev I.V."/>
            <person name="Crous P."/>
            <person name="Smith M.E."/>
        </authorList>
    </citation>
    <scope>NUCLEOTIDE SEQUENCE</scope>
    <source>
        <strain evidence="14">NBRC 100468</strain>
    </source>
</reference>
<evidence type="ECO:0000259" key="13">
    <source>
        <dbReference type="PROSITE" id="PS50157"/>
    </source>
</evidence>
<dbReference type="Gene3D" id="3.30.160.60">
    <property type="entry name" value="Classic Zinc Finger"/>
    <property type="match status" value="4"/>
</dbReference>
<dbReference type="PROSITE" id="PS00028">
    <property type="entry name" value="ZINC_FINGER_C2H2_1"/>
    <property type="match status" value="4"/>
</dbReference>
<dbReference type="AlphaFoldDB" id="A0A9W8A6C7"/>
<evidence type="ECO:0000256" key="12">
    <source>
        <dbReference type="SAM" id="MobiDB-lite"/>
    </source>
</evidence>
<dbReference type="FunFam" id="3.30.160.60:FF:000770">
    <property type="entry name" value="zinc finger protein 16"/>
    <property type="match status" value="1"/>
</dbReference>
<feature type="region of interest" description="Disordered" evidence="12">
    <location>
        <begin position="192"/>
        <end position="233"/>
    </location>
</feature>
<evidence type="ECO:0000256" key="7">
    <source>
        <dbReference type="ARBA" id="ARBA00023015"/>
    </source>
</evidence>
<evidence type="ECO:0000256" key="2">
    <source>
        <dbReference type="ARBA" id="ARBA00006991"/>
    </source>
</evidence>
<keyword evidence="6" id="KW-0862">Zinc</keyword>
<accession>A0A9W8A6C7</accession>
<keyword evidence="8" id="KW-0238">DNA-binding</keyword>
<comment type="caution">
    <text evidence="14">The sequence shown here is derived from an EMBL/GenBank/DDBJ whole genome shotgun (WGS) entry which is preliminary data.</text>
</comment>
<evidence type="ECO:0000256" key="1">
    <source>
        <dbReference type="ARBA" id="ARBA00004123"/>
    </source>
</evidence>
<evidence type="ECO:0000313" key="15">
    <source>
        <dbReference type="Proteomes" id="UP001150538"/>
    </source>
</evidence>
<proteinExistence type="inferred from homology"/>
<comment type="similarity">
    <text evidence="2">Belongs to the krueppel C2H2-type zinc-finger protein family.</text>
</comment>
<feature type="domain" description="C2H2-type" evidence="13">
    <location>
        <begin position="145"/>
        <end position="174"/>
    </location>
</feature>
<feature type="compositionally biased region" description="Low complexity" evidence="12">
    <location>
        <begin position="38"/>
        <end position="65"/>
    </location>
</feature>
<dbReference type="FunFam" id="3.30.160.60:FF:002343">
    <property type="entry name" value="Zinc finger protein 33A"/>
    <property type="match status" value="1"/>
</dbReference>
<dbReference type="FunFam" id="3.30.160.60:FF:001788">
    <property type="entry name" value="ras-responsive element-binding protein 1"/>
    <property type="match status" value="1"/>
</dbReference>
<dbReference type="GO" id="GO:0008270">
    <property type="term" value="F:zinc ion binding"/>
    <property type="evidence" value="ECO:0007669"/>
    <property type="project" value="UniProtKB-KW"/>
</dbReference>
<feature type="region of interest" description="Disordered" evidence="12">
    <location>
        <begin position="93"/>
        <end position="113"/>
    </location>
</feature>
<evidence type="ECO:0000256" key="5">
    <source>
        <dbReference type="ARBA" id="ARBA00022771"/>
    </source>
</evidence>
<evidence type="ECO:0000256" key="11">
    <source>
        <dbReference type="PROSITE-ProRule" id="PRU00042"/>
    </source>
</evidence>
<keyword evidence="4" id="KW-0677">Repeat</keyword>
<evidence type="ECO:0000256" key="6">
    <source>
        <dbReference type="ARBA" id="ARBA00022833"/>
    </source>
</evidence>
<evidence type="ECO:0000256" key="8">
    <source>
        <dbReference type="ARBA" id="ARBA00023125"/>
    </source>
</evidence>
<organism evidence="14 15">
    <name type="scientific">Mycoemilia scoparia</name>
    <dbReference type="NCBI Taxonomy" id="417184"/>
    <lineage>
        <taxon>Eukaryota</taxon>
        <taxon>Fungi</taxon>
        <taxon>Fungi incertae sedis</taxon>
        <taxon>Zoopagomycota</taxon>
        <taxon>Kickxellomycotina</taxon>
        <taxon>Kickxellomycetes</taxon>
        <taxon>Kickxellales</taxon>
        <taxon>Kickxellaceae</taxon>
        <taxon>Mycoemilia</taxon>
    </lineage>
</organism>
<dbReference type="InterPro" id="IPR013087">
    <property type="entry name" value="Znf_C2H2_type"/>
</dbReference>
<feature type="compositionally biased region" description="Polar residues" evidence="12">
    <location>
        <begin position="28"/>
        <end position="37"/>
    </location>
</feature>
<dbReference type="PROSITE" id="PS50157">
    <property type="entry name" value="ZINC_FINGER_C2H2_2"/>
    <property type="match status" value="4"/>
</dbReference>
<dbReference type="SUPFAM" id="SSF57667">
    <property type="entry name" value="beta-beta-alpha zinc fingers"/>
    <property type="match status" value="2"/>
</dbReference>
<dbReference type="PANTHER" id="PTHR23235:SF120">
    <property type="entry name" value="KRUPPEL-LIKE FACTOR 15"/>
    <property type="match status" value="1"/>
</dbReference>
<feature type="domain" description="C2H2-type" evidence="13">
    <location>
        <begin position="115"/>
        <end position="144"/>
    </location>
</feature>
<feature type="region of interest" description="Disordered" evidence="12">
    <location>
        <begin position="28"/>
        <end position="77"/>
    </location>
</feature>
<keyword evidence="10" id="KW-0539">Nucleus</keyword>
<dbReference type="EMBL" id="JANBPU010000002">
    <property type="protein sequence ID" value="KAJ1922005.1"/>
    <property type="molecule type" value="Genomic_DNA"/>
</dbReference>
<dbReference type="GO" id="GO:0000978">
    <property type="term" value="F:RNA polymerase II cis-regulatory region sequence-specific DNA binding"/>
    <property type="evidence" value="ECO:0007669"/>
    <property type="project" value="TreeGrafter"/>
</dbReference>
<evidence type="ECO:0000256" key="10">
    <source>
        <dbReference type="ARBA" id="ARBA00023242"/>
    </source>
</evidence>
<dbReference type="Proteomes" id="UP001150538">
    <property type="component" value="Unassembled WGS sequence"/>
</dbReference>
<dbReference type="SMART" id="SM00355">
    <property type="entry name" value="ZnF_C2H2"/>
    <property type="match status" value="4"/>
</dbReference>
<keyword evidence="7" id="KW-0805">Transcription regulation</keyword>
<dbReference type="GO" id="GO:0000981">
    <property type="term" value="F:DNA-binding transcription factor activity, RNA polymerase II-specific"/>
    <property type="evidence" value="ECO:0007669"/>
    <property type="project" value="TreeGrafter"/>
</dbReference>
<dbReference type="Pfam" id="PF00096">
    <property type="entry name" value="zf-C2H2"/>
    <property type="match status" value="4"/>
</dbReference>
<keyword evidence="3" id="KW-0479">Metal-binding</keyword>
<protein>
    <recommendedName>
        <fullName evidence="13">C2H2-type domain-containing protein</fullName>
    </recommendedName>
</protein>
<evidence type="ECO:0000256" key="9">
    <source>
        <dbReference type="ARBA" id="ARBA00023163"/>
    </source>
</evidence>
<name>A0A9W8A6C7_9FUNG</name>
<evidence type="ECO:0000256" key="3">
    <source>
        <dbReference type="ARBA" id="ARBA00022723"/>
    </source>
</evidence>
<evidence type="ECO:0000256" key="4">
    <source>
        <dbReference type="ARBA" id="ARBA00022737"/>
    </source>
</evidence>
<keyword evidence="5 11" id="KW-0863">Zinc-finger</keyword>
<feature type="domain" description="C2H2-type" evidence="13">
    <location>
        <begin position="269"/>
        <end position="296"/>
    </location>
</feature>
<gene>
    <name evidence="14" type="ORF">H4219_000352</name>
</gene>
<keyword evidence="9" id="KW-0804">Transcription</keyword>
<dbReference type="OrthoDB" id="6365676at2759"/>
<dbReference type="InterPro" id="IPR036236">
    <property type="entry name" value="Znf_C2H2_sf"/>
</dbReference>
<comment type="subcellular location">
    <subcellularLocation>
        <location evidence="1">Nucleus</location>
    </subcellularLocation>
</comment>
<sequence length="324" mass="35749">MLPSLKDILANDPPSFYSGYPPTSTFALPSPPLSYQASSPISSSSTLNTPSPTPLTLTPPLIPTSKCRAPLPSPSEETTRLCPLEQLATLASAAAPHKTGHSPSTKKTSSKSRDYACRLKNCSASFTRSEHLKRHTLTHTREKPYQCVEPECGRRFNRHDNLLTHQRRHRNGQRQSLRTASGPLAVTSISALLNDPHPASPTGSSQDQDSSSAHDVQRGSTGKARKKTVSSRYRNKELKPFSCDECGKRFGRLEHVRRHKLVHTKERPFTCTICHKTFARSDNMLQHMRAHERKTDSAAAFNNTIDVAGTGRDIHSTSTEPPKA</sequence>
<dbReference type="PANTHER" id="PTHR23235">
    <property type="entry name" value="KRUEPPEL-LIKE TRANSCRIPTION FACTOR"/>
    <property type="match status" value="1"/>
</dbReference>
<keyword evidence="15" id="KW-1185">Reference proteome</keyword>
<evidence type="ECO:0000313" key="14">
    <source>
        <dbReference type="EMBL" id="KAJ1922005.1"/>
    </source>
</evidence>
<feature type="domain" description="C2H2-type" evidence="13">
    <location>
        <begin position="241"/>
        <end position="268"/>
    </location>
</feature>